<keyword evidence="4 5" id="KW-0694">RNA-binding</keyword>
<dbReference type="SUPFAM" id="SSF141091">
    <property type="entry name" value="L21p-like"/>
    <property type="match status" value="1"/>
</dbReference>
<keyword evidence="4 5" id="KW-0699">rRNA-binding</keyword>
<dbReference type="GO" id="GO:0003735">
    <property type="term" value="F:structural constituent of ribosome"/>
    <property type="evidence" value="ECO:0007669"/>
    <property type="project" value="InterPro"/>
</dbReference>
<dbReference type="HAMAP" id="MF_01363">
    <property type="entry name" value="Ribosomal_bL21"/>
    <property type="match status" value="1"/>
</dbReference>
<comment type="similarity">
    <text evidence="1 4 5">Belongs to the bacterial ribosomal protein bL21 family.</text>
</comment>
<evidence type="ECO:0000256" key="3">
    <source>
        <dbReference type="ARBA" id="ARBA00023274"/>
    </source>
</evidence>
<sequence>MHAVIKTGGKQYRVEPGDEFNVEKLKDAEVGSEITFDEVLAVGNGDDMAVGTPVVDGASVTAQIVEHGRDRKKIVFKKKRRKKYRKKRGHRQHYTRIRITDVSAS</sequence>
<accession>A0A5B8YD11</accession>
<evidence type="ECO:0000256" key="1">
    <source>
        <dbReference type="ARBA" id="ARBA00008563"/>
    </source>
</evidence>
<dbReference type="NCBIfam" id="TIGR00061">
    <property type="entry name" value="L21"/>
    <property type="match status" value="1"/>
</dbReference>
<comment type="function">
    <text evidence="4 5">This protein binds to 23S rRNA in the presence of protein L20.</text>
</comment>
<dbReference type="GO" id="GO:0019843">
    <property type="term" value="F:rRNA binding"/>
    <property type="evidence" value="ECO:0007669"/>
    <property type="project" value="UniProtKB-UniRule"/>
</dbReference>
<dbReference type="InterPro" id="IPR028909">
    <property type="entry name" value="bL21-like"/>
</dbReference>
<evidence type="ECO:0000313" key="7">
    <source>
        <dbReference type="Proteomes" id="UP000315995"/>
    </source>
</evidence>
<comment type="subunit">
    <text evidence="4">Part of the 50S ribosomal subunit. Contacts protein L20.</text>
</comment>
<protein>
    <recommendedName>
        <fullName evidence="4">Large ribosomal subunit protein bL21</fullName>
    </recommendedName>
</protein>
<dbReference type="PANTHER" id="PTHR21349">
    <property type="entry name" value="50S RIBOSOMAL PROTEIN L21"/>
    <property type="match status" value="1"/>
</dbReference>
<keyword evidence="7" id="KW-1185">Reference proteome</keyword>
<dbReference type="Proteomes" id="UP000315995">
    <property type="component" value="Chromosome"/>
</dbReference>
<dbReference type="RefSeq" id="WP_141199672.1">
    <property type="nucleotide sequence ID" value="NZ_CP041186.1"/>
</dbReference>
<accession>A0A4Y6PY11</accession>
<dbReference type="EMBL" id="CP041186">
    <property type="protein sequence ID" value="QDG53211.1"/>
    <property type="molecule type" value="Genomic_DNA"/>
</dbReference>
<dbReference type="GO" id="GO:1990904">
    <property type="term" value="C:ribonucleoprotein complex"/>
    <property type="evidence" value="ECO:0007669"/>
    <property type="project" value="UniProtKB-KW"/>
</dbReference>
<proteinExistence type="inferred from homology"/>
<dbReference type="GO" id="GO:0006412">
    <property type="term" value="P:translation"/>
    <property type="evidence" value="ECO:0007669"/>
    <property type="project" value="UniProtKB-UniRule"/>
</dbReference>
<evidence type="ECO:0000313" key="6">
    <source>
        <dbReference type="EMBL" id="QDG53211.1"/>
    </source>
</evidence>
<dbReference type="AlphaFoldDB" id="A0A4Y6PY11"/>
<dbReference type="OrthoDB" id="9813334at2"/>
<keyword evidence="2 4" id="KW-0689">Ribosomal protein</keyword>
<dbReference type="GO" id="GO:0005737">
    <property type="term" value="C:cytoplasm"/>
    <property type="evidence" value="ECO:0007669"/>
    <property type="project" value="UniProtKB-ARBA"/>
</dbReference>
<dbReference type="Pfam" id="PF00829">
    <property type="entry name" value="Ribosomal_L21p"/>
    <property type="match status" value="1"/>
</dbReference>
<evidence type="ECO:0000256" key="2">
    <source>
        <dbReference type="ARBA" id="ARBA00022980"/>
    </source>
</evidence>
<dbReference type="InterPro" id="IPR001787">
    <property type="entry name" value="Ribosomal_bL21"/>
</dbReference>
<keyword evidence="3 4" id="KW-0687">Ribonucleoprotein</keyword>
<reference evidence="6 7" key="1">
    <citation type="submission" date="2019-06" db="EMBL/GenBank/DDBJ databases">
        <title>Persicimonas caeni gen. nov., sp. nov., a predatory bacterium isolated from solar saltern.</title>
        <authorList>
            <person name="Wang S."/>
        </authorList>
    </citation>
    <scope>NUCLEOTIDE SEQUENCE [LARGE SCALE GENOMIC DNA]</scope>
    <source>
        <strain evidence="6 7">YN101</strain>
    </source>
</reference>
<dbReference type="InterPro" id="IPR036164">
    <property type="entry name" value="bL21-like_sf"/>
</dbReference>
<gene>
    <name evidence="4 6" type="primary">rplU</name>
    <name evidence="6" type="ORF">FIV42_21415</name>
</gene>
<dbReference type="GO" id="GO:0005840">
    <property type="term" value="C:ribosome"/>
    <property type="evidence" value="ECO:0007669"/>
    <property type="project" value="UniProtKB-KW"/>
</dbReference>
<evidence type="ECO:0000256" key="5">
    <source>
        <dbReference type="RuleBase" id="RU000562"/>
    </source>
</evidence>
<name>A0A4Y6PY11_PERCE</name>
<evidence type="ECO:0000256" key="4">
    <source>
        <dbReference type="HAMAP-Rule" id="MF_01363"/>
    </source>
</evidence>
<dbReference type="PANTHER" id="PTHR21349:SF0">
    <property type="entry name" value="LARGE RIBOSOMAL SUBUNIT PROTEIN BL21M"/>
    <property type="match status" value="1"/>
</dbReference>
<organism evidence="6 7">
    <name type="scientific">Persicimonas caeni</name>
    <dbReference type="NCBI Taxonomy" id="2292766"/>
    <lineage>
        <taxon>Bacteria</taxon>
        <taxon>Deltaproteobacteria</taxon>
        <taxon>Bradymonadales</taxon>
        <taxon>Bradymonadaceae</taxon>
        <taxon>Persicimonas</taxon>
    </lineage>
</organism>